<sequence>MPSGPRHTTFRVERFCQIQHEQHVGSDGIFLQCFLTSKISLISSDDVFIDSWEKWEVCLSPQLWRLNFGDQDKLLTSGLQRPQYAALPSQETPSASASSKAAKILKFALPPAVIHLQLFVYPLPPSITPSPRLPSPPIHYNCTAKPTDVAQLSAEFRMKF</sequence>
<dbReference type="AlphaFoldDB" id="A0A016WFL3"/>
<comment type="caution">
    <text evidence="1">The sequence shown here is derived from an EMBL/GenBank/DDBJ whole genome shotgun (WGS) entry which is preliminary data.</text>
</comment>
<reference evidence="2" key="1">
    <citation type="journal article" date="2015" name="Nat. Genet.">
        <title>The genome and transcriptome of the zoonotic hookworm Ancylostoma ceylanicum identify infection-specific gene families.</title>
        <authorList>
            <person name="Schwarz E.M."/>
            <person name="Hu Y."/>
            <person name="Antoshechkin I."/>
            <person name="Miller M.M."/>
            <person name="Sternberg P.W."/>
            <person name="Aroian R.V."/>
        </authorList>
    </citation>
    <scope>NUCLEOTIDE SEQUENCE</scope>
    <source>
        <strain evidence="2">HY135</strain>
    </source>
</reference>
<proteinExistence type="predicted"/>
<dbReference type="Proteomes" id="UP000024635">
    <property type="component" value="Unassembled WGS sequence"/>
</dbReference>
<name>A0A016WFL3_9BILA</name>
<accession>A0A016WFL3</accession>
<dbReference type="EMBL" id="JARK01000317">
    <property type="protein sequence ID" value="EYC38430.1"/>
    <property type="molecule type" value="Genomic_DNA"/>
</dbReference>
<evidence type="ECO:0000313" key="1">
    <source>
        <dbReference type="EMBL" id="EYC38430.1"/>
    </source>
</evidence>
<keyword evidence="2" id="KW-1185">Reference proteome</keyword>
<protein>
    <submittedName>
        <fullName evidence="1">Uncharacterized protein</fullName>
    </submittedName>
</protein>
<organism evidence="1 2">
    <name type="scientific">Ancylostoma ceylanicum</name>
    <dbReference type="NCBI Taxonomy" id="53326"/>
    <lineage>
        <taxon>Eukaryota</taxon>
        <taxon>Metazoa</taxon>
        <taxon>Ecdysozoa</taxon>
        <taxon>Nematoda</taxon>
        <taxon>Chromadorea</taxon>
        <taxon>Rhabditida</taxon>
        <taxon>Rhabditina</taxon>
        <taxon>Rhabditomorpha</taxon>
        <taxon>Strongyloidea</taxon>
        <taxon>Ancylostomatidae</taxon>
        <taxon>Ancylostomatinae</taxon>
        <taxon>Ancylostoma</taxon>
    </lineage>
</organism>
<evidence type="ECO:0000313" key="2">
    <source>
        <dbReference type="Proteomes" id="UP000024635"/>
    </source>
</evidence>
<gene>
    <name evidence="1" type="primary">Acey_s0717.g1790</name>
    <name evidence="1" type="ORF">Y032_0717g1790</name>
</gene>